<dbReference type="GO" id="GO:0003677">
    <property type="term" value="F:DNA binding"/>
    <property type="evidence" value="ECO:0007669"/>
    <property type="project" value="InterPro"/>
</dbReference>
<gene>
    <name evidence="2" type="ORF">AN216_21395</name>
</gene>
<keyword evidence="3" id="KW-1185">Reference proteome</keyword>
<protein>
    <submittedName>
        <fullName evidence="2">Transcriptional regulator</fullName>
    </submittedName>
</protein>
<evidence type="ECO:0000256" key="1">
    <source>
        <dbReference type="SAM" id="MobiDB-lite"/>
    </source>
</evidence>
<dbReference type="STRING" id="1075402.AN216_21395"/>
<dbReference type="GO" id="GO:0046685">
    <property type="term" value="P:response to arsenic-containing substance"/>
    <property type="evidence" value="ECO:0007669"/>
    <property type="project" value="InterPro"/>
</dbReference>
<accession>A0A1E7JX74</accession>
<reference evidence="2 3" key="1">
    <citation type="journal article" date="2016" name="Front. Microbiol.">
        <title>Comparative Genomics Analysis of Streptomyces Species Reveals Their Adaptation to the Marine Environment and Their Diversity at the Genomic Level.</title>
        <authorList>
            <person name="Tian X."/>
            <person name="Zhang Z."/>
            <person name="Yang T."/>
            <person name="Chen M."/>
            <person name="Li J."/>
            <person name="Chen F."/>
            <person name="Yang J."/>
            <person name="Li W."/>
            <person name="Zhang B."/>
            <person name="Zhang Z."/>
            <person name="Wu J."/>
            <person name="Zhang C."/>
            <person name="Long L."/>
            <person name="Xiao J."/>
        </authorList>
    </citation>
    <scope>NUCLEOTIDE SEQUENCE [LARGE SCALE GENOMIC DNA]</scope>
    <source>
        <strain evidence="2 3">SCSIO 02100</strain>
    </source>
</reference>
<name>A0A1E7JX74_9ACTN</name>
<dbReference type="NCBIfam" id="NF033727">
    <property type="entry name" value="chaperon_ArsD"/>
    <property type="match status" value="1"/>
</dbReference>
<dbReference type="Pfam" id="PF06953">
    <property type="entry name" value="ArsD"/>
    <property type="match status" value="1"/>
</dbReference>
<dbReference type="RefSeq" id="WP_070198326.1">
    <property type="nucleotide sequence ID" value="NZ_LJGU01000145.1"/>
</dbReference>
<organism evidence="2 3">
    <name type="scientific">Streptomyces oceani</name>
    <dbReference type="NCBI Taxonomy" id="1075402"/>
    <lineage>
        <taxon>Bacteria</taxon>
        <taxon>Bacillati</taxon>
        <taxon>Actinomycetota</taxon>
        <taxon>Actinomycetes</taxon>
        <taxon>Kitasatosporales</taxon>
        <taxon>Streptomycetaceae</taxon>
        <taxon>Streptomyces</taxon>
    </lineage>
</organism>
<comment type="caution">
    <text evidence="2">The sequence shown here is derived from an EMBL/GenBank/DDBJ whole genome shotgun (WGS) entry which is preliminary data.</text>
</comment>
<feature type="region of interest" description="Disordered" evidence="1">
    <location>
        <begin position="97"/>
        <end position="126"/>
    </location>
</feature>
<dbReference type="PATRIC" id="fig|1075402.3.peg.464"/>
<dbReference type="AlphaFoldDB" id="A0A1E7JX74"/>
<dbReference type="EMBL" id="LJGU01000145">
    <property type="protein sequence ID" value="OEU96251.1"/>
    <property type="molecule type" value="Genomic_DNA"/>
</dbReference>
<evidence type="ECO:0000313" key="2">
    <source>
        <dbReference type="EMBL" id="OEU96251.1"/>
    </source>
</evidence>
<dbReference type="Gene3D" id="3.40.30.10">
    <property type="entry name" value="Glutaredoxin"/>
    <property type="match status" value="1"/>
</dbReference>
<dbReference type="GO" id="GO:0045892">
    <property type="term" value="P:negative regulation of DNA-templated transcription"/>
    <property type="evidence" value="ECO:0007669"/>
    <property type="project" value="InterPro"/>
</dbReference>
<proteinExistence type="predicted"/>
<sequence length="126" mass="13299">MSTVHVYDPALCCPTGVCGPSVDPALTQFSADVEWLGQTGVEVARFGLATEPGEFAKHSEITTLMQEKGDDALPAVVVDGTLRCSGRYPTRLELADWTGAQTERPSLPLAAEPEDNDDCGCGPEGC</sequence>
<dbReference type="Proteomes" id="UP000176101">
    <property type="component" value="Unassembled WGS sequence"/>
</dbReference>
<dbReference type="InterPro" id="IPR010712">
    <property type="entry name" value="Arsenical-R_ArsD"/>
</dbReference>
<evidence type="ECO:0000313" key="3">
    <source>
        <dbReference type="Proteomes" id="UP000176101"/>
    </source>
</evidence>